<protein>
    <submittedName>
        <fullName evidence="1">Uncharacterized protein</fullName>
    </submittedName>
</protein>
<evidence type="ECO:0000313" key="1">
    <source>
        <dbReference type="EMBL" id="KKM05504.1"/>
    </source>
</evidence>
<dbReference type="EMBL" id="LAZR01016205">
    <property type="protein sequence ID" value="KKM05504.1"/>
    <property type="molecule type" value="Genomic_DNA"/>
</dbReference>
<gene>
    <name evidence="1" type="ORF">LCGC14_1753440</name>
</gene>
<reference evidence="1" key="1">
    <citation type="journal article" date="2015" name="Nature">
        <title>Complex archaea that bridge the gap between prokaryotes and eukaryotes.</title>
        <authorList>
            <person name="Spang A."/>
            <person name="Saw J.H."/>
            <person name="Jorgensen S.L."/>
            <person name="Zaremba-Niedzwiedzka K."/>
            <person name="Martijn J."/>
            <person name="Lind A.E."/>
            <person name="van Eijk R."/>
            <person name="Schleper C."/>
            <person name="Guy L."/>
            <person name="Ettema T.J."/>
        </authorList>
    </citation>
    <scope>NUCLEOTIDE SEQUENCE</scope>
</reference>
<comment type="caution">
    <text evidence="1">The sequence shown here is derived from an EMBL/GenBank/DDBJ whole genome shotgun (WGS) entry which is preliminary data.</text>
</comment>
<accession>A0A0F9H363</accession>
<name>A0A0F9H363_9ZZZZ</name>
<organism evidence="1">
    <name type="scientific">marine sediment metagenome</name>
    <dbReference type="NCBI Taxonomy" id="412755"/>
    <lineage>
        <taxon>unclassified sequences</taxon>
        <taxon>metagenomes</taxon>
        <taxon>ecological metagenomes</taxon>
    </lineage>
</organism>
<dbReference type="AlphaFoldDB" id="A0A0F9H363"/>
<proteinExistence type="predicted"/>
<feature type="non-terminal residue" evidence="1">
    <location>
        <position position="1"/>
    </location>
</feature>
<sequence>PGNEIKSVKWSDKMDKTVKGKWPAKGGGLFNEPDLIIQML</sequence>